<dbReference type="Pfam" id="PF07707">
    <property type="entry name" value="BACK"/>
    <property type="match status" value="1"/>
</dbReference>
<dbReference type="EMBL" id="QKWP01000693">
    <property type="protein sequence ID" value="RIB16203.1"/>
    <property type="molecule type" value="Genomic_DNA"/>
</dbReference>
<dbReference type="SMART" id="SM00028">
    <property type="entry name" value="TPR"/>
    <property type="match status" value="3"/>
</dbReference>
<dbReference type="Proteomes" id="UP000266673">
    <property type="component" value="Unassembled WGS sequence"/>
</dbReference>
<dbReference type="InterPro" id="IPR011990">
    <property type="entry name" value="TPR-like_helical_dom_sf"/>
</dbReference>
<dbReference type="PROSITE" id="PS50005">
    <property type="entry name" value="TPR"/>
    <property type="match status" value="3"/>
</dbReference>
<keyword evidence="6" id="KW-1185">Reference proteome</keyword>
<dbReference type="OrthoDB" id="533763at2759"/>
<dbReference type="SUPFAM" id="SSF48452">
    <property type="entry name" value="TPR-like"/>
    <property type="match status" value="1"/>
</dbReference>
<evidence type="ECO:0000256" key="3">
    <source>
        <dbReference type="PROSITE-ProRule" id="PRU00339"/>
    </source>
</evidence>
<sequence>MFAYNDEHKNNNVSIEVFDIIINFSVNHSWLRLNFPRVYKTSFENNNLKDLQQFCAKIISKFPTTIFDSNEFLTLSENGLISVLKLYNLQIDEGKICDYTIRWGIAQNPSLSSNPDQWSYEHFSALKKTLQNCLSLIRYLQISDEDIIEKVRPYQKIFDPTLWTDIQNNPPRIYLPTTLLSRDDKALKIKSIKASELRESGRSYVTIGKYENSLMDLTKSIEIEPDNANTLRFRGETYRMLRRYIESLADLNKSLEIEPNDATSLRSRGNTYRIMGKYEESLADLNKSLRIEPNNTFALIIRANTYHTMDKYEKSLADLNVSLKN</sequence>
<evidence type="ECO:0000256" key="2">
    <source>
        <dbReference type="ARBA" id="ARBA00022803"/>
    </source>
</evidence>
<name>A0A397V8A1_9GLOM</name>
<evidence type="ECO:0000313" key="5">
    <source>
        <dbReference type="EMBL" id="RIB16203.1"/>
    </source>
</evidence>
<keyword evidence="2 3" id="KW-0802">TPR repeat</keyword>
<gene>
    <name evidence="5" type="ORF">C2G38_2247166</name>
</gene>
<dbReference type="PANTHER" id="PTHR44858">
    <property type="entry name" value="TETRATRICOPEPTIDE REPEAT PROTEIN 6"/>
    <property type="match status" value="1"/>
</dbReference>
<dbReference type="Pfam" id="PF13181">
    <property type="entry name" value="TPR_8"/>
    <property type="match status" value="1"/>
</dbReference>
<feature type="repeat" description="TPR" evidence="3">
    <location>
        <begin position="194"/>
        <end position="227"/>
    </location>
</feature>
<dbReference type="STRING" id="44941.A0A397V8A1"/>
<dbReference type="AlphaFoldDB" id="A0A397V8A1"/>
<evidence type="ECO:0000256" key="1">
    <source>
        <dbReference type="ARBA" id="ARBA00022737"/>
    </source>
</evidence>
<dbReference type="Gene3D" id="1.25.40.10">
    <property type="entry name" value="Tetratricopeptide repeat domain"/>
    <property type="match status" value="1"/>
</dbReference>
<dbReference type="Gene3D" id="1.25.40.420">
    <property type="match status" value="1"/>
</dbReference>
<dbReference type="InterPro" id="IPR019734">
    <property type="entry name" value="TPR_rpt"/>
</dbReference>
<feature type="repeat" description="TPR" evidence="3">
    <location>
        <begin position="262"/>
        <end position="295"/>
    </location>
</feature>
<feature type="repeat" description="TPR" evidence="3">
    <location>
        <begin position="228"/>
        <end position="261"/>
    </location>
</feature>
<evidence type="ECO:0000259" key="4">
    <source>
        <dbReference type="Pfam" id="PF07707"/>
    </source>
</evidence>
<feature type="domain" description="BACK" evidence="4">
    <location>
        <begin position="46"/>
        <end position="106"/>
    </location>
</feature>
<dbReference type="Pfam" id="PF13424">
    <property type="entry name" value="TPR_12"/>
    <property type="match status" value="1"/>
</dbReference>
<dbReference type="InterPro" id="IPR050498">
    <property type="entry name" value="Ycf3"/>
</dbReference>
<comment type="caution">
    <text evidence="5">The sequence shown here is derived from an EMBL/GenBank/DDBJ whole genome shotgun (WGS) entry which is preliminary data.</text>
</comment>
<dbReference type="InterPro" id="IPR011705">
    <property type="entry name" value="BACK"/>
</dbReference>
<keyword evidence="1" id="KW-0677">Repeat</keyword>
<evidence type="ECO:0000313" key="6">
    <source>
        <dbReference type="Proteomes" id="UP000266673"/>
    </source>
</evidence>
<reference evidence="5 6" key="1">
    <citation type="submission" date="2018-06" db="EMBL/GenBank/DDBJ databases">
        <title>Comparative genomics reveals the genomic features of Rhizophagus irregularis, R. cerebriforme, R. diaphanum and Gigaspora rosea, and their symbiotic lifestyle signature.</title>
        <authorList>
            <person name="Morin E."/>
            <person name="San Clemente H."/>
            <person name="Chen E.C.H."/>
            <person name="De La Providencia I."/>
            <person name="Hainaut M."/>
            <person name="Kuo A."/>
            <person name="Kohler A."/>
            <person name="Murat C."/>
            <person name="Tang N."/>
            <person name="Roy S."/>
            <person name="Loubradou J."/>
            <person name="Henrissat B."/>
            <person name="Grigoriev I.V."/>
            <person name="Corradi N."/>
            <person name="Roux C."/>
            <person name="Martin F.M."/>
        </authorList>
    </citation>
    <scope>NUCLEOTIDE SEQUENCE [LARGE SCALE GENOMIC DNA]</scope>
    <source>
        <strain evidence="5 6">DAOM 194757</strain>
    </source>
</reference>
<organism evidence="5 6">
    <name type="scientific">Gigaspora rosea</name>
    <dbReference type="NCBI Taxonomy" id="44941"/>
    <lineage>
        <taxon>Eukaryota</taxon>
        <taxon>Fungi</taxon>
        <taxon>Fungi incertae sedis</taxon>
        <taxon>Mucoromycota</taxon>
        <taxon>Glomeromycotina</taxon>
        <taxon>Glomeromycetes</taxon>
        <taxon>Diversisporales</taxon>
        <taxon>Gigasporaceae</taxon>
        <taxon>Gigaspora</taxon>
    </lineage>
</organism>
<proteinExistence type="predicted"/>
<protein>
    <recommendedName>
        <fullName evidence="4">BACK domain-containing protein</fullName>
    </recommendedName>
</protein>
<dbReference type="PANTHER" id="PTHR44858:SF1">
    <property type="entry name" value="UDP-N-ACETYLGLUCOSAMINE--PEPTIDE N-ACETYLGLUCOSAMINYLTRANSFERASE SPINDLY-RELATED"/>
    <property type="match status" value="1"/>
</dbReference>
<accession>A0A397V8A1</accession>